<sequence length="67" mass="7398">MYQDPKRIRTKATVYLDQYESDVITALANYLGVPKAEVMRQMLMKEARDVLGIDPAALEGSVASHAG</sequence>
<dbReference type="RefSeq" id="WP_023006054.1">
    <property type="nucleotide sequence ID" value="NZ_LJTC01000049.1"/>
</dbReference>
<dbReference type="AlphaFoldDB" id="A0A0P7DD04"/>
<name>A0A0P7DD04_9GAMM</name>
<evidence type="ECO:0000313" key="1">
    <source>
        <dbReference type="EMBL" id="KPM74593.1"/>
    </source>
</evidence>
<comment type="caution">
    <text evidence="1">The sequence shown here is derived from an EMBL/GenBank/DDBJ whole genome shotgun (WGS) entry which is preliminary data.</text>
</comment>
<evidence type="ECO:0000313" key="2">
    <source>
        <dbReference type="Proteomes" id="UP000050378"/>
    </source>
</evidence>
<protein>
    <submittedName>
        <fullName evidence="1">Uncharacterized protein</fullName>
    </submittedName>
</protein>
<accession>A0A0P7DD04</accession>
<dbReference type="PATRIC" id="fig|570156.3.peg.3084"/>
<reference evidence="1 2" key="1">
    <citation type="submission" date="2015-09" db="EMBL/GenBank/DDBJ databases">
        <title>Draft Genome Sequence of Pseudoalteromonas lipolytica UCD-48B.</title>
        <authorList>
            <person name="Krusor M."/>
            <person name="Coil D.A."/>
            <person name="Lang J.M."/>
            <person name="Eisen J.A."/>
            <person name="Alexiev A."/>
        </authorList>
    </citation>
    <scope>NUCLEOTIDE SEQUENCE [LARGE SCALE GENOMIC DNA]</scope>
    <source>
        <strain evidence="1 2">UCD-48B</strain>
    </source>
</reference>
<proteinExistence type="predicted"/>
<dbReference type="EMBL" id="LJTC01000049">
    <property type="protein sequence ID" value="KPM74593.1"/>
    <property type="molecule type" value="Genomic_DNA"/>
</dbReference>
<dbReference type="OrthoDB" id="8704583at2"/>
<organism evidence="1 2">
    <name type="scientific">Pseudoalteromonas lipolytica</name>
    <dbReference type="NCBI Taxonomy" id="570156"/>
    <lineage>
        <taxon>Bacteria</taxon>
        <taxon>Pseudomonadati</taxon>
        <taxon>Pseudomonadota</taxon>
        <taxon>Gammaproteobacteria</taxon>
        <taxon>Alteromonadales</taxon>
        <taxon>Pseudoalteromonadaceae</taxon>
        <taxon>Pseudoalteromonas</taxon>
    </lineage>
</organism>
<gene>
    <name evidence="1" type="ORF">AOG27_20995</name>
</gene>
<dbReference type="Proteomes" id="UP000050378">
    <property type="component" value="Unassembled WGS sequence"/>
</dbReference>